<dbReference type="GO" id="GO:0003700">
    <property type="term" value="F:DNA-binding transcription factor activity"/>
    <property type="evidence" value="ECO:0007669"/>
    <property type="project" value="InterPro"/>
</dbReference>
<dbReference type="Pfam" id="PF13377">
    <property type="entry name" value="Peripla_BP_3"/>
    <property type="match status" value="1"/>
</dbReference>
<dbReference type="CDD" id="cd06267">
    <property type="entry name" value="PBP1_LacI_sugar_binding-like"/>
    <property type="match status" value="1"/>
</dbReference>
<dbReference type="eggNOG" id="COG2207">
    <property type="taxonomic scope" value="Bacteria"/>
</dbReference>
<keyword evidence="2" id="KW-0238">DNA-binding</keyword>
<dbReference type="RefSeq" id="WP_013968098.1">
    <property type="nucleotide sequence ID" value="NC_015732.1"/>
</dbReference>
<keyword evidence="3" id="KW-0804">Transcription</keyword>
<evidence type="ECO:0000313" key="7">
    <source>
        <dbReference type="Proteomes" id="UP000000503"/>
    </source>
</evidence>
<keyword evidence="1" id="KW-0805">Transcription regulation</keyword>
<dbReference type="SUPFAM" id="SSF53822">
    <property type="entry name" value="Periplasmic binding protein-like I"/>
    <property type="match status" value="1"/>
</dbReference>
<reference evidence="7" key="1">
    <citation type="journal article" date="2013" name="Stand. Genomic Sci.">
        <title>Genome sequence of the thermophilic fresh-water bacterium Spirochaeta caldaria type strain (H1(T)), reclassification of Spirochaeta caldaria, Spirochaeta stenostrepta, and Spirochaeta zuelzerae in the genus Treponema as Treponema caldaria comb. nov., Treponema stenostrepta comb. nov., and Treponema zuelzerae comb. nov., and emendation of the genus Treponema.</title>
        <authorList>
            <person name="Abt B."/>
            <person name="Goker M."/>
            <person name="Scheuner C."/>
            <person name="Han C."/>
            <person name="Lu M."/>
            <person name="Misra M."/>
            <person name="Lapidus A."/>
            <person name="Nolan M."/>
            <person name="Lucas S."/>
            <person name="Hammon N."/>
            <person name="Deshpande S."/>
            <person name="Cheng J.F."/>
            <person name="Tapia R."/>
            <person name="Goodwin L.A."/>
            <person name="Pitluck S."/>
            <person name="Liolios K."/>
            <person name="Pagani I."/>
            <person name="Ivanova N."/>
            <person name="Mavromatis K."/>
            <person name="Mikhailova N."/>
            <person name="Huntemann M."/>
            <person name="Pati A."/>
            <person name="Chen A."/>
            <person name="Palaniappan K."/>
            <person name="Land M."/>
            <person name="Hauser L."/>
            <person name="Jeffries C.D."/>
            <person name="Rohde M."/>
            <person name="Spring S."/>
            <person name="Gronow S."/>
            <person name="Detter J.C."/>
            <person name="Bristow J."/>
            <person name="Eisen J.A."/>
            <person name="Markowitz V."/>
            <person name="Hugenholtz P."/>
            <person name="Kyrpides N.C."/>
            <person name="Woyke T."/>
            <person name="Klenk H.P."/>
        </authorList>
    </citation>
    <scope>NUCLEOTIDE SEQUENCE</scope>
    <source>
        <strain evidence="7">ATCC 51460 / DSM 7334 / H1</strain>
    </source>
</reference>
<organism evidence="6 7">
    <name type="scientific">Gracilinema caldarium (strain ATCC 51460 / DSM 7334 / H1)</name>
    <name type="common">Treponema caldarium</name>
    <dbReference type="NCBI Taxonomy" id="744872"/>
    <lineage>
        <taxon>Bacteria</taxon>
        <taxon>Pseudomonadati</taxon>
        <taxon>Spirochaetota</taxon>
        <taxon>Spirochaetia</taxon>
        <taxon>Spirochaetales</taxon>
        <taxon>Breznakiellaceae</taxon>
        <taxon>Gracilinema</taxon>
    </lineage>
</organism>
<dbReference type="PANTHER" id="PTHR30146">
    <property type="entry name" value="LACI-RELATED TRANSCRIPTIONAL REPRESSOR"/>
    <property type="match status" value="1"/>
</dbReference>
<dbReference type="HOGENOM" id="CLU_283836_0_0_12"/>
<proteinExistence type="predicted"/>
<dbReference type="Gene3D" id="1.10.10.60">
    <property type="entry name" value="Homeodomain-like"/>
    <property type="match status" value="2"/>
</dbReference>
<dbReference type="eggNOG" id="COG2205">
    <property type="taxonomic scope" value="Bacteria"/>
</dbReference>
<gene>
    <name evidence="6" type="ordered locus">Spica_0632</name>
</gene>
<dbReference type="InterPro" id="IPR020449">
    <property type="entry name" value="Tscrpt_reg_AraC-type_HTH"/>
</dbReference>
<dbReference type="GO" id="GO:0000155">
    <property type="term" value="F:phosphorelay sensor kinase activity"/>
    <property type="evidence" value="ECO:0007669"/>
    <property type="project" value="InterPro"/>
</dbReference>
<accession>F8F1E2</accession>
<evidence type="ECO:0000313" key="6">
    <source>
        <dbReference type="EMBL" id="AEJ18786.1"/>
    </source>
</evidence>
<protein>
    <submittedName>
        <fullName evidence="6">Transcriptional regulator, AraC family</fullName>
    </submittedName>
</protein>
<keyword evidence="4" id="KW-0175">Coiled coil</keyword>
<dbReference type="InterPro" id="IPR046335">
    <property type="entry name" value="LacI/GalR-like_sensor"/>
</dbReference>
<feature type="coiled-coil region" evidence="4">
    <location>
        <begin position="609"/>
        <end position="636"/>
    </location>
</feature>
<dbReference type="AlphaFoldDB" id="F8F1E2"/>
<dbReference type="InterPro" id="IPR009057">
    <property type="entry name" value="Homeodomain-like_sf"/>
</dbReference>
<dbReference type="EMBL" id="CP002868">
    <property type="protein sequence ID" value="AEJ18786.1"/>
    <property type="molecule type" value="Genomic_DNA"/>
</dbReference>
<dbReference type="Proteomes" id="UP000000503">
    <property type="component" value="Chromosome"/>
</dbReference>
<feature type="domain" description="HTH araC/xylS-type" evidence="5">
    <location>
        <begin position="1013"/>
        <end position="1111"/>
    </location>
</feature>
<dbReference type="Gene3D" id="3.40.50.2300">
    <property type="match status" value="2"/>
</dbReference>
<dbReference type="InterPro" id="IPR018062">
    <property type="entry name" value="HTH_AraC-typ_CS"/>
</dbReference>
<dbReference type="GO" id="GO:0000976">
    <property type="term" value="F:transcription cis-regulatory region binding"/>
    <property type="evidence" value="ECO:0007669"/>
    <property type="project" value="TreeGrafter"/>
</dbReference>
<dbReference type="eggNOG" id="COG1609">
    <property type="taxonomic scope" value="Bacteria"/>
</dbReference>
<dbReference type="KEGG" id="scd:Spica_0632"/>
<dbReference type="Gene3D" id="1.10.287.130">
    <property type="match status" value="1"/>
</dbReference>
<dbReference type="PROSITE" id="PS00041">
    <property type="entry name" value="HTH_ARAC_FAMILY_1"/>
    <property type="match status" value="1"/>
</dbReference>
<name>F8F1E2_GRAC1</name>
<evidence type="ECO:0000256" key="3">
    <source>
        <dbReference type="ARBA" id="ARBA00023163"/>
    </source>
</evidence>
<dbReference type="Pfam" id="PF12833">
    <property type="entry name" value="HTH_18"/>
    <property type="match status" value="1"/>
</dbReference>
<dbReference type="SUPFAM" id="SSF47384">
    <property type="entry name" value="Homodimeric domain of signal transducing histidine kinase"/>
    <property type="match status" value="1"/>
</dbReference>
<evidence type="ECO:0000256" key="1">
    <source>
        <dbReference type="ARBA" id="ARBA00023015"/>
    </source>
</evidence>
<dbReference type="STRING" id="744872.Spica_0632"/>
<sequence length="1113" mass="128769">MHKDIDKIAFILANIHSGSAISLLPAFVKEAEQIKKSIWLFPGGRIDAPDIDERLQNKIYEKVIKGFDGVVSWASSIGAFVNHEKLTAFHYQFNTMPIVTMSHEIPGIPSVSIDAYQAMFPLLEHFYRSHNIKEFAFIQGPAEHGSAQDRLKMFRDFHVKNNLSLREDLITSPYDWSEGEQAILELIDKRKLIPGKDFKALIASSDLQLYQAIQVLQRRGYVIPKDLLAGGFNNSLESQIAFPPFTTVHSPIKEQALFAIRELIKLEKIKEKSYRKYLHGSLIIRRSCGCIPILDSYKNIIKANYLDSDNIKHLEDFILIESQNCIKILNAEQEEIFAWINPLFESLENSVKNGNTVFIEYFETILERQINNEMDISRWQEVITHLLLASEQKLGTILQNKIKKYLDIARILLAEALVRSHQKYQWKMDKLWIVIRGLERDLINIQNRKDLSSILYVHLRELGITRAYVVEIKTDGKAVCIAGFDNFGPLSLDNALIDQSDQILPNPFFQTDLSGVWIVEPLVASKEFLGWACIKVGEPVASIYEEIRHALSKSIISLRHLDSIQRAQTDALKAEKLKSAFLANVSTELLQPLDVVSEEIVNILKLHDEDKLDSKVKEINEKLKRQKSLLMALIELSRAEVGDFDFQNRYITLLSLFSKNVQNLNYPENLNPLLYGDEEKLLRAFNLLSSFGLKNEIEINYTNNGINITFRNYIEDKEQINKYGFELETTKLLIQKIIAGHAGLVECIHDDTGLFWKMRFPFPCSEGVMQTIKSNTIYILGDSHRFENLKPYLYFNNVEYIWVNPMDLLKNINEQQNPGLLIIFLDYIDKDNMSIIYNILKNQQFRKIPFLLFPRTNEPVYVWDSIVSLLDQHLVDKKVGKKIVLYDLKKDMSDMITSYFANDPVIEIYIVDNSKALHDLYKEKYSFDLFIIPANQDIYDQIFNFIQHTVQNIPTLIICDSLLTSQIIDPILDRERLLLINDGIYTPDEFKSLVYDILLGSHFLSAYTGRMVKKTVLYLNEHLKDVILRWKLADYVHISEDYLSRIFKKEMALTPWDYIIRLRIHTSKILLKETSEQIAEIAENVGFSDQAYFCRVFKKIVGISPLAFRKKKQ</sequence>
<evidence type="ECO:0000259" key="5">
    <source>
        <dbReference type="PROSITE" id="PS01124"/>
    </source>
</evidence>
<dbReference type="InterPro" id="IPR036097">
    <property type="entry name" value="HisK_dim/P_sf"/>
</dbReference>
<keyword evidence="7" id="KW-1185">Reference proteome</keyword>
<dbReference type="PANTHER" id="PTHR30146:SF24">
    <property type="entry name" value="XYLOSE OPERON REGULATORY PROTEIN"/>
    <property type="match status" value="1"/>
</dbReference>
<dbReference type="OrthoDB" id="9799345at2"/>
<evidence type="ECO:0000256" key="4">
    <source>
        <dbReference type="SAM" id="Coils"/>
    </source>
</evidence>
<dbReference type="InterPro" id="IPR028082">
    <property type="entry name" value="Peripla_BP_I"/>
</dbReference>
<dbReference type="PROSITE" id="PS01124">
    <property type="entry name" value="HTH_ARAC_FAMILY_2"/>
    <property type="match status" value="1"/>
</dbReference>
<dbReference type="SUPFAM" id="SSF46689">
    <property type="entry name" value="Homeodomain-like"/>
    <property type="match status" value="1"/>
</dbReference>
<dbReference type="InterPro" id="IPR018060">
    <property type="entry name" value="HTH_AraC"/>
</dbReference>
<dbReference type="SMART" id="SM00342">
    <property type="entry name" value="HTH_ARAC"/>
    <property type="match status" value="1"/>
</dbReference>
<dbReference type="PRINTS" id="PR00032">
    <property type="entry name" value="HTHARAC"/>
</dbReference>
<evidence type="ECO:0000256" key="2">
    <source>
        <dbReference type="ARBA" id="ARBA00023125"/>
    </source>
</evidence>